<evidence type="ECO:0000256" key="6">
    <source>
        <dbReference type="ARBA" id="ARBA00023136"/>
    </source>
</evidence>
<keyword evidence="5 7" id="KW-1133">Transmembrane helix</keyword>
<reference evidence="9 10" key="1">
    <citation type="submission" date="2013-05" db="EMBL/GenBank/DDBJ databases">
        <title>Draft genome of the parasitic nematode Anyclostoma ceylanicum.</title>
        <authorList>
            <person name="Mitreva M."/>
        </authorList>
    </citation>
    <scope>NUCLEOTIDE SEQUENCE [LARGE SCALE GENOMIC DNA]</scope>
</reference>
<dbReference type="Pfam" id="PF06963">
    <property type="entry name" value="FPN1"/>
    <property type="match status" value="2"/>
</dbReference>
<evidence type="ECO:0000313" key="9">
    <source>
        <dbReference type="EMBL" id="EPB71288.1"/>
    </source>
</evidence>
<name>A0A0D6LJD1_9BILA</name>
<comment type="similarity">
    <text evidence="2 7">Belongs to the ferroportin (FP) (TC 2.A.100) family. SLC40A subfamily.</text>
</comment>
<feature type="transmembrane region" description="Helical" evidence="7">
    <location>
        <begin position="74"/>
        <end position="100"/>
    </location>
</feature>
<comment type="function">
    <text evidence="7">May be involved in iron transport and iron homeostasis.</text>
</comment>
<feature type="transmembrane region" description="Helical" evidence="7">
    <location>
        <begin position="347"/>
        <end position="371"/>
    </location>
</feature>
<organism evidence="9 10">
    <name type="scientific">Ancylostoma ceylanicum</name>
    <dbReference type="NCBI Taxonomy" id="53326"/>
    <lineage>
        <taxon>Eukaryota</taxon>
        <taxon>Metazoa</taxon>
        <taxon>Ecdysozoa</taxon>
        <taxon>Nematoda</taxon>
        <taxon>Chromadorea</taxon>
        <taxon>Rhabditida</taxon>
        <taxon>Rhabditina</taxon>
        <taxon>Rhabditomorpha</taxon>
        <taxon>Strongyloidea</taxon>
        <taxon>Ancylostomatidae</taxon>
        <taxon>Ancylostomatinae</taxon>
        <taxon>Ancylostoma</taxon>
    </lineage>
</organism>
<comment type="subcellular location">
    <subcellularLocation>
        <location evidence="1 7">Membrane</location>
        <topology evidence="1 7">Multi-pass membrane protein</topology>
    </subcellularLocation>
</comment>
<dbReference type="Proteomes" id="UP000054495">
    <property type="component" value="Unassembled WGS sequence"/>
</dbReference>
<evidence type="ECO:0000256" key="5">
    <source>
        <dbReference type="ARBA" id="ARBA00022989"/>
    </source>
</evidence>
<dbReference type="AlphaFoldDB" id="A0A0D6LJD1"/>
<dbReference type="GO" id="GO:0016020">
    <property type="term" value="C:membrane"/>
    <property type="evidence" value="ECO:0007669"/>
    <property type="project" value="UniProtKB-SubCell"/>
</dbReference>
<evidence type="ECO:0000256" key="3">
    <source>
        <dbReference type="ARBA" id="ARBA00022448"/>
    </source>
</evidence>
<sequence length="522" mass="57048">MRCSAVRSKSNLLLYAAYLSTCMEDRAWSFCVSLCMQGLGGMRMVSIEQFAESIGQMILSGHLGRTFDRVSRKIAIMSVVPVNNISIVLAASMFIVCLALQPNSTWFTVFLVFGILMCAINRLFLNAEKFLLSRDWVVVLSSGTTLSGLNATLTALDQLANVISPIVTGVLILDCLTSPTIVLPHSFSRRGHCFDPDIPGNLRKHRLRQPWHGTLHSKVKLRIHLGHKYYKAKCITGEPKRSPLPNKKTLQKNICNRNPQASTLQLLVTTCGLQVTCAIFGGFSVVSMISKAFFLRALYMRKPKLAIKEIANKEKTTGEKPTSALGKVAKAFESIPEVLLTYTRQSVVAAAFGMALLFMTVMGFDGLAVGYGQSSGLSDVVLGAFRSYGSAMGILGALSYAFFERRLGVRTTGLLGLTCQQMCLIAAVTSIWLPGSPFDPKGLVTLRRNALGCAMNDRDTRKGDEEDDSIYYDENEHKLYDNSRESETSLARLVRVPGGRGQAVGGEGWRSENGANPGIMGL</sequence>
<evidence type="ECO:0000313" key="10">
    <source>
        <dbReference type="Proteomes" id="UP000054495"/>
    </source>
</evidence>
<gene>
    <name evidence="9" type="ORF">ANCCEY_09621</name>
</gene>
<protein>
    <recommendedName>
        <fullName evidence="7">Solute carrier family 40 member</fullName>
    </recommendedName>
</protein>
<dbReference type="SUPFAM" id="SSF103473">
    <property type="entry name" value="MFS general substrate transporter"/>
    <property type="match status" value="1"/>
</dbReference>
<comment type="caution">
    <text evidence="7">Lacks conserved residue(s) required for the propagation of feature annotation.</text>
</comment>
<dbReference type="EMBL" id="KE125123">
    <property type="protein sequence ID" value="EPB71288.1"/>
    <property type="molecule type" value="Genomic_DNA"/>
</dbReference>
<keyword evidence="3 7" id="KW-0813">Transport</keyword>
<evidence type="ECO:0000256" key="4">
    <source>
        <dbReference type="ARBA" id="ARBA00022692"/>
    </source>
</evidence>
<proteinExistence type="inferred from homology"/>
<dbReference type="PANTHER" id="PTHR11660:SF69">
    <property type="entry name" value="SOLUTE CARRIER FAMILY 40 MEMBER"/>
    <property type="match status" value="1"/>
</dbReference>
<keyword evidence="6 7" id="KW-0472">Membrane</keyword>
<feature type="transmembrane region" description="Helical" evidence="7">
    <location>
        <begin position="106"/>
        <end position="124"/>
    </location>
</feature>
<feature type="transmembrane region" description="Helical" evidence="7">
    <location>
        <begin position="383"/>
        <end position="402"/>
    </location>
</feature>
<evidence type="ECO:0000256" key="8">
    <source>
        <dbReference type="SAM" id="MobiDB-lite"/>
    </source>
</evidence>
<keyword evidence="4 7" id="KW-0812">Transmembrane</keyword>
<dbReference type="PANTHER" id="PTHR11660">
    <property type="entry name" value="SOLUTE CARRIER FAMILY 40 MEMBER"/>
    <property type="match status" value="1"/>
</dbReference>
<dbReference type="GO" id="GO:0005381">
    <property type="term" value="F:iron ion transmembrane transporter activity"/>
    <property type="evidence" value="ECO:0007669"/>
    <property type="project" value="UniProtKB-UniRule"/>
</dbReference>
<feature type="transmembrane region" description="Helical" evidence="7">
    <location>
        <begin position="162"/>
        <end position="183"/>
    </location>
</feature>
<dbReference type="InterPro" id="IPR036259">
    <property type="entry name" value="MFS_trans_sf"/>
</dbReference>
<dbReference type="InterPro" id="IPR009716">
    <property type="entry name" value="Ferroportin-1"/>
</dbReference>
<accession>A0A0D6LJD1</accession>
<evidence type="ECO:0000256" key="1">
    <source>
        <dbReference type="ARBA" id="ARBA00004141"/>
    </source>
</evidence>
<keyword evidence="10" id="KW-1185">Reference proteome</keyword>
<keyword evidence="7" id="KW-0406">Ion transport</keyword>
<evidence type="ECO:0000256" key="2">
    <source>
        <dbReference type="ARBA" id="ARBA00006279"/>
    </source>
</evidence>
<feature type="region of interest" description="Disordered" evidence="8">
    <location>
        <begin position="502"/>
        <end position="522"/>
    </location>
</feature>
<evidence type="ECO:0000256" key="7">
    <source>
        <dbReference type="RuleBase" id="RU365065"/>
    </source>
</evidence>